<comment type="caution">
    <text evidence="1">The sequence shown here is derived from an EMBL/GenBank/DDBJ whole genome shotgun (WGS) entry which is preliminary data.</text>
</comment>
<organism evidence="1 2">
    <name type="scientific">Portunus trituberculatus</name>
    <name type="common">Swimming crab</name>
    <name type="synonym">Neptunus trituberculatus</name>
    <dbReference type="NCBI Taxonomy" id="210409"/>
    <lineage>
        <taxon>Eukaryota</taxon>
        <taxon>Metazoa</taxon>
        <taxon>Ecdysozoa</taxon>
        <taxon>Arthropoda</taxon>
        <taxon>Crustacea</taxon>
        <taxon>Multicrustacea</taxon>
        <taxon>Malacostraca</taxon>
        <taxon>Eumalacostraca</taxon>
        <taxon>Eucarida</taxon>
        <taxon>Decapoda</taxon>
        <taxon>Pleocyemata</taxon>
        <taxon>Brachyura</taxon>
        <taxon>Eubrachyura</taxon>
        <taxon>Portunoidea</taxon>
        <taxon>Portunidae</taxon>
        <taxon>Portuninae</taxon>
        <taxon>Portunus</taxon>
    </lineage>
</organism>
<accession>A0A5B7E5Z6</accession>
<dbReference type="AlphaFoldDB" id="A0A5B7E5Z6"/>
<proteinExistence type="predicted"/>
<evidence type="ECO:0000313" key="1">
    <source>
        <dbReference type="EMBL" id="MPC28626.1"/>
    </source>
</evidence>
<keyword evidence="2" id="KW-1185">Reference proteome</keyword>
<evidence type="ECO:0000313" key="2">
    <source>
        <dbReference type="Proteomes" id="UP000324222"/>
    </source>
</evidence>
<protein>
    <submittedName>
        <fullName evidence="1">Uncharacterized protein</fullName>
    </submittedName>
</protein>
<reference evidence="1 2" key="1">
    <citation type="submission" date="2019-05" db="EMBL/GenBank/DDBJ databases">
        <title>Another draft genome of Portunus trituberculatus and its Hox gene families provides insights of decapod evolution.</title>
        <authorList>
            <person name="Jeong J.-H."/>
            <person name="Song I."/>
            <person name="Kim S."/>
            <person name="Choi T."/>
            <person name="Kim D."/>
            <person name="Ryu S."/>
            <person name="Kim W."/>
        </authorList>
    </citation>
    <scope>NUCLEOTIDE SEQUENCE [LARGE SCALE GENOMIC DNA]</scope>
    <source>
        <tissue evidence="1">Muscle</tissue>
    </source>
</reference>
<dbReference type="Proteomes" id="UP000324222">
    <property type="component" value="Unassembled WGS sequence"/>
</dbReference>
<gene>
    <name evidence="1" type="ORF">E2C01_021834</name>
</gene>
<dbReference type="EMBL" id="VSRR010001943">
    <property type="protein sequence ID" value="MPC28626.1"/>
    <property type="molecule type" value="Genomic_DNA"/>
</dbReference>
<name>A0A5B7E5Z6_PORTR</name>
<sequence>MAHEMARETRMLKGSGPYLAIISGIR</sequence>